<proteinExistence type="predicted"/>
<keyword evidence="2" id="KW-0812">Transmembrane</keyword>
<gene>
    <name evidence="3" type="ORF">MICPUN_54773</name>
</gene>
<keyword evidence="2" id="KW-1133">Transmembrane helix</keyword>
<dbReference type="InParanoid" id="C1EFP1"/>
<evidence type="ECO:0000256" key="1">
    <source>
        <dbReference type="SAM" id="MobiDB-lite"/>
    </source>
</evidence>
<evidence type="ECO:0000256" key="2">
    <source>
        <dbReference type="SAM" id="Phobius"/>
    </source>
</evidence>
<evidence type="ECO:0000313" key="4">
    <source>
        <dbReference type="Proteomes" id="UP000002009"/>
    </source>
</evidence>
<feature type="compositionally biased region" description="Basic and acidic residues" evidence="1">
    <location>
        <begin position="59"/>
        <end position="71"/>
    </location>
</feature>
<protein>
    <submittedName>
        <fullName evidence="3">Uncharacterized protein</fullName>
    </submittedName>
</protein>
<accession>C1EFP1</accession>
<feature type="region of interest" description="Disordered" evidence="1">
    <location>
        <begin position="59"/>
        <end position="84"/>
    </location>
</feature>
<dbReference type="GeneID" id="8248557"/>
<dbReference type="FunCoup" id="C1EFP1">
    <property type="interactions" value="506"/>
</dbReference>
<name>C1EFP1_MICCC</name>
<dbReference type="PROSITE" id="PS51257">
    <property type="entry name" value="PROKAR_LIPOPROTEIN"/>
    <property type="match status" value="1"/>
</dbReference>
<dbReference type="KEGG" id="mis:MICPUN_54773"/>
<keyword evidence="2" id="KW-0472">Membrane</keyword>
<sequence>MVHKVLAPIKPTGGAIGIATIVAFAGAAACTQFLTLNMPFGGSLPHTVTNPEWAKATAELRKSSWEREGAPDRPVGLDPMKSPK</sequence>
<dbReference type="RefSeq" id="XP_002505867.1">
    <property type="nucleotide sequence ID" value="XM_002505821.1"/>
</dbReference>
<dbReference type="OMA" id="AGACTQF"/>
<organism evidence="3 4">
    <name type="scientific">Micromonas commoda (strain RCC299 / NOUM17 / CCMP2709)</name>
    <name type="common">Picoplanktonic green alga</name>
    <dbReference type="NCBI Taxonomy" id="296587"/>
    <lineage>
        <taxon>Eukaryota</taxon>
        <taxon>Viridiplantae</taxon>
        <taxon>Chlorophyta</taxon>
        <taxon>Mamiellophyceae</taxon>
        <taxon>Mamiellales</taxon>
        <taxon>Mamiellaceae</taxon>
        <taxon>Micromonas</taxon>
    </lineage>
</organism>
<reference evidence="3 4" key="1">
    <citation type="journal article" date="2009" name="Science">
        <title>Green evolution and dynamic adaptations revealed by genomes of the marine picoeukaryotes Micromonas.</title>
        <authorList>
            <person name="Worden A.Z."/>
            <person name="Lee J.H."/>
            <person name="Mock T."/>
            <person name="Rouze P."/>
            <person name="Simmons M.P."/>
            <person name="Aerts A.L."/>
            <person name="Allen A.E."/>
            <person name="Cuvelier M.L."/>
            <person name="Derelle E."/>
            <person name="Everett M.V."/>
            <person name="Foulon E."/>
            <person name="Grimwood J."/>
            <person name="Gundlach H."/>
            <person name="Henrissat B."/>
            <person name="Napoli C."/>
            <person name="McDonald S.M."/>
            <person name="Parker M.S."/>
            <person name="Rombauts S."/>
            <person name="Salamov A."/>
            <person name="Von Dassow P."/>
            <person name="Badger J.H."/>
            <person name="Coutinho P.M."/>
            <person name="Demir E."/>
            <person name="Dubchak I."/>
            <person name="Gentemann C."/>
            <person name="Eikrem W."/>
            <person name="Gready J.E."/>
            <person name="John U."/>
            <person name="Lanier W."/>
            <person name="Lindquist E.A."/>
            <person name="Lucas S."/>
            <person name="Mayer K.F."/>
            <person name="Moreau H."/>
            <person name="Not F."/>
            <person name="Otillar R."/>
            <person name="Panaud O."/>
            <person name="Pangilinan J."/>
            <person name="Paulsen I."/>
            <person name="Piegu B."/>
            <person name="Poliakov A."/>
            <person name="Robbens S."/>
            <person name="Schmutz J."/>
            <person name="Toulza E."/>
            <person name="Wyss T."/>
            <person name="Zelensky A."/>
            <person name="Zhou K."/>
            <person name="Armbrust E.V."/>
            <person name="Bhattacharya D."/>
            <person name="Goodenough U.W."/>
            <person name="Van de Peer Y."/>
            <person name="Grigoriev I.V."/>
        </authorList>
    </citation>
    <scope>NUCLEOTIDE SEQUENCE [LARGE SCALE GENOMIC DNA]</scope>
    <source>
        <strain evidence="4">RCC299 / NOUM17</strain>
    </source>
</reference>
<feature type="transmembrane region" description="Helical" evidence="2">
    <location>
        <begin position="12"/>
        <end position="34"/>
    </location>
</feature>
<evidence type="ECO:0000313" key="3">
    <source>
        <dbReference type="EMBL" id="ACO67125.1"/>
    </source>
</evidence>
<keyword evidence="4" id="KW-1185">Reference proteome</keyword>
<dbReference type="AlphaFoldDB" id="C1EFP1"/>
<dbReference type="EMBL" id="CP001331">
    <property type="protein sequence ID" value="ACO67125.1"/>
    <property type="molecule type" value="Genomic_DNA"/>
</dbReference>
<dbReference type="OrthoDB" id="1840418at2759"/>
<dbReference type="Proteomes" id="UP000002009">
    <property type="component" value="Chromosome 13"/>
</dbReference>